<dbReference type="GO" id="GO:0005634">
    <property type="term" value="C:nucleus"/>
    <property type="evidence" value="ECO:0007669"/>
    <property type="project" value="TreeGrafter"/>
</dbReference>
<protein>
    <recommendedName>
        <fullName evidence="1">non-specific serine/threonine protein kinase</fullName>
        <ecNumber evidence="1">2.7.11.1</ecNumber>
    </recommendedName>
</protein>
<evidence type="ECO:0000256" key="5">
    <source>
        <dbReference type="ARBA" id="ARBA00022777"/>
    </source>
</evidence>
<dbReference type="InterPro" id="IPR051334">
    <property type="entry name" value="SRPK"/>
</dbReference>
<dbReference type="PANTHER" id="PTHR47634:SF9">
    <property type="entry name" value="PROTEIN KINASE DOMAIN-CONTAINING PROTEIN-RELATED"/>
    <property type="match status" value="1"/>
</dbReference>
<dbReference type="GO" id="GO:0004674">
    <property type="term" value="F:protein serine/threonine kinase activity"/>
    <property type="evidence" value="ECO:0007669"/>
    <property type="project" value="UniProtKB-KW"/>
</dbReference>
<dbReference type="Proteomes" id="UP001150925">
    <property type="component" value="Unassembled WGS sequence"/>
</dbReference>
<dbReference type="SUPFAM" id="SSF56112">
    <property type="entry name" value="Protein kinase-like (PK-like)"/>
    <property type="match status" value="1"/>
</dbReference>
<dbReference type="FunFam" id="1.10.510.10:FF:000409">
    <property type="entry name" value="CMGC/SRPK protein kinase"/>
    <property type="match status" value="1"/>
</dbReference>
<keyword evidence="2 12" id="KW-0723">Serine/threonine-protein kinase</keyword>
<evidence type="ECO:0000256" key="10">
    <source>
        <dbReference type="SAM" id="MobiDB-lite"/>
    </source>
</evidence>
<dbReference type="GO" id="GO:0005524">
    <property type="term" value="F:ATP binding"/>
    <property type="evidence" value="ECO:0007669"/>
    <property type="project" value="UniProtKB-UniRule"/>
</dbReference>
<feature type="compositionally biased region" description="Pro residues" evidence="10">
    <location>
        <begin position="327"/>
        <end position="339"/>
    </location>
</feature>
<dbReference type="PROSITE" id="PS00107">
    <property type="entry name" value="PROTEIN_KINASE_ATP"/>
    <property type="match status" value="1"/>
</dbReference>
<evidence type="ECO:0000256" key="3">
    <source>
        <dbReference type="ARBA" id="ARBA00022679"/>
    </source>
</evidence>
<evidence type="ECO:0000256" key="1">
    <source>
        <dbReference type="ARBA" id="ARBA00012513"/>
    </source>
</evidence>
<dbReference type="PANTHER" id="PTHR47634">
    <property type="entry name" value="PROTEIN KINASE DOMAIN-CONTAINING PROTEIN-RELATED"/>
    <property type="match status" value="1"/>
</dbReference>
<evidence type="ECO:0000313" key="13">
    <source>
        <dbReference type="Proteomes" id="UP001150925"/>
    </source>
</evidence>
<comment type="caution">
    <text evidence="12">The sequence shown here is derived from an EMBL/GenBank/DDBJ whole genome shotgun (WGS) entry which is preliminary data.</text>
</comment>
<dbReference type="EC" id="2.7.11.1" evidence="1"/>
<feature type="region of interest" description="Disordered" evidence="10">
    <location>
        <begin position="1"/>
        <end position="34"/>
    </location>
</feature>
<dbReference type="EMBL" id="JANBPY010000709">
    <property type="protein sequence ID" value="KAJ1964347.1"/>
    <property type="molecule type" value="Genomic_DNA"/>
</dbReference>
<feature type="domain" description="Protein kinase" evidence="11">
    <location>
        <begin position="50"/>
        <end position="506"/>
    </location>
</feature>
<evidence type="ECO:0000256" key="8">
    <source>
        <dbReference type="ARBA" id="ARBA00048679"/>
    </source>
</evidence>
<dbReference type="Gene3D" id="1.10.510.10">
    <property type="entry name" value="Transferase(Phosphotransferase) domain 1"/>
    <property type="match status" value="1"/>
</dbReference>
<dbReference type="PROSITE" id="PS50011">
    <property type="entry name" value="PROTEIN_KINASE_DOM"/>
    <property type="match status" value="1"/>
</dbReference>
<dbReference type="Gene3D" id="3.30.200.20">
    <property type="entry name" value="Phosphorylase Kinase, domain 1"/>
    <property type="match status" value="1"/>
</dbReference>
<dbReference type="InterPro" id="IPR000719">
    <property type="entry name" value="Prot_kinase_dom"/>
</dbReference>
<keyword evidence="5 12" id="KW-0418">Kinase</keyword>
<comment type="catalytic activity">
    <reaction evidence="7">
        <text>L-threonyl-[protein] + ATP = O-phospho-L-threonyl-[protein] + ADP + H(+)</text>
        <dbReference type="Rhea" id="RHEA:46608"/>
        <dbReference type="Rhea" id="RHEA-COMP:11060"/>
        <dbReference type="Rhea" id="RHEA-COMP:11605"/>
        <dbReference type="ChEBI" id="CHEBI:15378"/>
        <dbReference type="ChEBI" id="CHEBI:30013"/>
        <dbReference type="ChEBI" id="CHEBI:30616"/>
        <dbReference type="ChEBI" id="CHEBI:61977"/>
        <dbReference type="ChEBI" id="CHEBI:456216"/>
        <dbReference type="EC" id="2.7.11.1"/>
    </reaction>
</comment>
<dbReference type="AlphaFoldDB" id="A0A9W8AUN3"/>
<sequence>MPSEKEMPPENSAPVDDYEDLSGEEEDASDYCKGGYHPVRLQDEFKDGRYRVVRKLGWGHFSTVWLAYDAQTNHHVALKVVKSAKNYTTAARDEIELCERVVQANPSSRGHPFIVQLLDHFVHYGPHGAHVCMVFEVLGENLLSLIRRYRRRGGLPLSLVKDITYQILLGLDYMHEDCQMIHTDLKPENVLVCIPNVEAMIREQLDPALRPALPMSPEATPQPCLPNGRNVIPTKEPLADTVSTTQVSFTSQMGGFSFGQSAAADGKPSTSTGATTLSIERTMEDITLSDPNKAVGSKSPSSPAIEVSQELCLSNSPDNLPAISSPTPRPSATPSPPPTKSDKVQVKIADLGNACWVNKHFTEEIQTRQYRSPEVILGVKWGPTTDIWSLACMVFELLTGDFLFHPKSGKKYTKDDDHLAQMIETIGPFPRQLYLNGQYSREYFNRRGELRYITRFDYWSISERLREEYHWPKDKADAVQHFLMPMLQLRPDKRATARTMLSHAWLKAD</sequence>
<keyword evidence="4 9" id="KW-0547">Nucleotide-binding</keyword>
<dbReference type="InterPro" id="IPR011009">
    <property type="entry name" value="Kinase-like_dom_sf"/>
</dbReference>
<dbReference type="GO" id="GO:0050684">
    <property type="term" value="P:regulation of mRNA processing"/>
    <property type="evidence" value="ECO:0007669"/>
    <property type="project" value="TreeGrafter"/>
</dbReference>
<feature type="region of interest" description="Disordered" evidence="10">
    <location>
        <begin position="260"/>
        <end position="342"/>
    </location>
</feature>
<dbReference type="GO" id="GO:0005737">
    <property type="term" value="C:cytoplasm"/>
    <property type="evidence" value="ECO:0007669"/>
    <property type="project" value="TreeGrafter"/>
</dbReference>
<accession>A0A9W8AUN3</accession>
<proteinExistence type="predicted"/>
<reference evidence="12" key="1">
    <citation type="submission" date="2022-07" db="EMBL/GenBank/DDBJ databases">
        <title>Phylogenomic reconstructions and comparative analyses of Kickxellomycotina fungi.</title>
        <authorList>
            <person name="Reynolds N.K."/>
            <person name="Stajich J.E."/>
            <person name="Barry K."/>
            <person name="Grigoriev I.V."/>
            <person name="Crous P."/>
            <person name="Smith M.E."/>
        </authorList>
    </citation>
    <scope>NUCLEOTIDE SEQUENCE</scope>
    <source>
        <strain evidence="12">RSA 1196</strain>
    </source>
</reference>
<feature type="compositionally biased region" description="Polar residues" evidence="10">
    <location>
        <begin position="268"/>
        <end position="279"/>
    </location>
</feature>
<keyword evidence="3 12" id="KW-0808">Transferase</keyword>
<dbReference type="FunFam" id="3.30.200.20:FF:000770">
    <property type="entry name" value="SRSF protein kinase 2"/>
    <property type="match status" value="1"/>
</dbReference>
<dbReference type="GO" id="GO:0000245">
    <property type="term" value="P:spliceosomal complex assembly"/>
    <property type="evidence" value="ECO:0007669"/>
    <property type="project" value="TreeGrafter"/>
</dbReference>
<dbReference type="SMART" id="SM00220">
    <property type="entry name" value="S_TKc"/>
    <property type="match status" value="1"/>
</dbReference>
<comment type="catalytic activity">
    <reaction evidence="8">
        <text>L-seryl-[protein] + ATP = O-phospho-L-seryl-[protein] + ADP + H(+)</text>
        <dbReference type="Rhea" id="RHEA:17989"/>
        <dbReference type="Rhea" id="RHEA-COMP:9863"/>
        <dbReference type="Rhea" id="RHEA-COMP:11604"/>
        <dbReference type="ChEBI" id="CHEBI:15378"/>
        <dbReference type="ChEBI" id="CHEBI:29999"/>
        <dbReference type="ChEBI" id="CHEBI:30616"/>
        <dbReference type="ChEBI" id="CHEBI:83421"/>
        <dbReference type="ChEBI" id="CHEBI:456216"/>
        <dbReference type="EC" id="2.7.11.1"/>
    </reaction>
</comment>
<evidence type="ECO:0000256" key="2">
    <source>
        <dbReference type="ARBA" id="ARBA00022527"/>
    </source>
</evidence>
<evidence type="ECO:0000259" key="11">
    <source>
        <dbReference type="PROSITE" id="PS50011"/>
    </source>
</evidence>
<evidence type="ECO:0000313" key="12">
    <source>
        <dbReference type="EMBL" id="KAJ1964347.1"/>
    </source>
</evidence>
<feature type="binding site" evidence="9">
    <location>
        <position position="79"/>
    </location>
    <ligand>
        <name>ATP</name>
        <dbReference type="ChEBI" id="CHEBI:30616"/>
    </ligand>
</feature>
<dbReference type="OrthoDB" id="2649at2759"/>
<name>A0A9W8AUN3_9FUNG</name>
<evidence type="ECO:0000256" key="6">
    <source>
        <dbReference type="ARBA" id="ARBA00022840"/>
    </source>
</evidence>
<dbReference type="InterPro" id="IPR017441">
    <property type="entry name" value="Protein_kinase_ATP_BS"/>
</dbReference>
<dbReference type="PROSITE" id="PS00108">
    <property type="entry name" value="PROTEIN_KINASE_ST"/>
    <property type="match status" value="1"/>
</dbReference>
<gene>
    <name evidence="12" type="primary">SKY1</name>
    <name evidence="12" type="ORF">IWQ62_002958</name>
</gene>
<dbReference type="CDD" id="cd14136">
    <property type="entry name" value="STKc_SRPK"/>
    <property type="match status" value="1"/>
</dbReference>
<evidence type="ECO:0000256" key="9">
    <source>
        <dbReference type="PROSITE-ProRule" id="PRU10141"/>
    </source>
</evidence>
<dbReference type="Pfam" id="PF00069">
    <property type="entry name" value="Pkinase"/>
    <property type="match status" value="2"/>
</dbReference>
<dbReference type="InterPro" id="IPR008271">
    <property type="entry name" value="Ser/Thr_kinase_AS"/>
</dbReference>
<evidence type="ECO:0000256" key="7">
    <source>
        <dbReference type="ARBA" id="ARBA00047899"/>
    </source>
</evidence>
<keyword evidence="6 9" id="KW-0067">ATP-binding</keyword>
<evidence type="ECO:0000256" key="4">
    <source>
        <dbReference type="ARBA" id="ARBA00022741"/>
    </source>
</evidence>
<feature type="compositionally biased region" description="Acidic residues" evidence="10">
    <location>
        <begin position="16"/>
        <end position="29"/>
    </location>
</feature>
<keyword evidence="13" id="KW-1185">Reference proteome</keyword>
<organism evidence="12 13">
    <name type="scientific">Dispira parvispora</name>
    <dbReference type="NCBI Taxonomy" id="1520584"/>
    <lineage>
        <taxon>Eukaryota</taxon>
        <taxon>Fungi</taxon>
        <taxon>Fungi incertae sedis</taxon>
        <taxon>Zoopagomycota</taxon>
        <taxon>Kickxellomycotina</taxon>
        <taxon>Dimargaritomycetes</taxon>
        <taxon>Dimargaritales</taxon>
        <taxon>Dimargaritaceae</taxon>
        <taxon>Dispira</taxon>
    </lineage>
</organism>